<dbReference type="SUPFAM" id="SSF81631">
    <property type="entry name" value="PAP/OAS1 substrate-binding domain"/>
    <property type="match status" value="1"/>
</dbReference>
<dbReference type="GO" id="GO:0003729">
    <property type="term" value="F:mRNA binding"/>
    <property type="evidence" value="ECO:0007669"/>
    <property type="project" value="TreeGrafter"/>
</dbReference>
<dbReference type="GO" id="GO:1990817">
    <property type="term" value="F:poly(A) RNA polymerase activity"/>
    <property type="evidence" value="ECO:0007669"/>
    <property type="project" value="InterPro"/>
</dbReference>
<feature type="compositionally biased region" description="Basic and acidic residues" evidence="1">
    <location>
        <begin position="329"/>
        <end position="345"/>
    </location>
</feature>
<dbReference type="GO" id="GO:0031499">
    <property type="term" value="C:TRAMP complex"/>
    <property type="evidence" value="ECO:0007669"/>
    <property type="project" value="TreeGrafter"/>
</dbReference>
<dbReference type="AlphaFoldDB" id="A0A1C7NGQ2"/>
<evidence type="ECO:0000313" key="3">
    <source>
        <dbReference type="Proteomes" id="UP000093000"/>
    </source>
</evidence>
<dbReference type="PANTHER" id="PTHR23092">
    <property type="entry name" value="POLY(A) RNA POLYMERASE"/>
    <property type="match status" value="1"/>
</dbReference>
<dbReference type="PANTHER" id="PTHR23092:SF15">
    <property type="entry name" value="INACTIVE NON-CANONICAL POLY(A) RNA POLYMERASE PROTEIN TRF4-2-RELATED"/>
    <property type="match status" value="1"/>
</dbReference>
<dbReference type="Gene3D" id="1.10.1410.10">
    <property type="match status" value="1"/>
</dbReference>
<gene>
    <name evidence="2" type="primary">PAPD5</name>
    <name evidence="2" type="ORF">A0J61_03737</name>
</gene>
<keyword evidence="3" id="KW-1185">Reference proteome</keyword>
<feature type="region of interest" description="Disordered" evidence="1">
    <location>
        <begin position="308"/>
        <end position="418"/>
    </location>
</feature>
<dbReference type="EMBL" id="LUGH01000167">
    <property type="protein sequence ID" value="OBZ88215.1"/>
    <property type="molecule type" value="Genomic_DNA"/>
</dbReference>
<dbReference type="InterPro" id="IPR043519">
    <property type="entry name" value="NT_sf"/>
</dbReference>
<name>A0A1C7NGQ2_9FUNG</name>
<reference evidence="2 3" key="1">
    <citation type="submission" date="2016-03" db="EMBL/GenBank/DDBJ databases">
        <title>Choanephora cucurbitarum.</title>
        <authorList>
            <person name="Min B."/>
            <person name="Park H."/>
            <person name="Park J.-H."/>
            <person name="Shin H.-D."/>
            <person name="Choi I.-G."/>
        </authorList>
    </citation>
    <scope>NUCLEOTIDE SEQUENCE [LARGE SCALE GENOMIC DNA]</scope>
    <source>
        <strain evidence="2 3">KUS-F28377</strain>
    </source>
</reference>
<dbReference type="GO" id="GO:0043634">
    <property type="term" value="P:polyadenylation-dependent ncRNA catabolic process"/>
    <property type="evidence" value="ECO:0007669"/>
    <property type="project" value="TreeGrafter"/>
</dbReference>
<accession>A0A1C7NGQ2</accession>
<dbReference type="OrthoDB" id="273917at2759"/>
<evidence type="ECO:0000256" key="1">
    <source>
        <dbReference type="SAM" id="MobiDB-lite"/>
    </source>
</evidence>
<dbReference type="SUPFAM" id="SSF81301">
    <property type="entry name" value="Nucleotidyltransferase"/>
    <property type="match status" value="1"/>
</dbReference>
<organism evidence="2 3">
    <name type="scientific">Choanephora cucurbitarum</name>
    <dbReference type="NCBI Taxonomy" id="101091"/>
    <lineage>
        <taxon>Eukaryota</taxon>
        <taxon>Fungi</taxon>
        <taxon>Fungi incertae sedis</taxon>
        <taxon>Mucoromycota</taxon>
        <taxon>Mucoromycotina</taxon>
        <taxon>Mucoromycetes</taxon>
        <taxon>Mucorales</taxon>
        <taxon>Mucorineae</taxon>
        <taxon>Choanephoraceae</taxon>
        <taxon>Choanephoroideae</taxon>
        <taxon>Choanephora</taxon>
    </lineage>
</organism>
<dbReference type="STRING" id="101091.A0A1C7NGQ2"/>
<dbReference type="InterPro" id="IPR045862">
    <property type="entry name" value="Trf4-like"/>
</dbReference>
<dbReference type="Proteomes" id="UP000093000">
    <property type="component" value="Unassembled WGS sequence"/>
</dbReference>
<dbReference type="GO" id="GO:0005730">
    <property type="term" value="C:nucleolus"/>
    <property type="evidence" value="ECO:0007669"/>
    <property type="project" value="TreeGrafter"/>
</dbReference>
<proteinExistence type="predicted"/>
<dbReference type="GO" id="GO:0031123">
    <property type="term" value="P:RNA 3'-end processing"/>
    <property type="evidence" value="ECO:0007669"/>
    <property type="project" value="TreeGrafter"/>
</dbReference>
<comment type="caution">
    <text evidence="2">The sequence shown here is derived from an EMBL/GenBank/DDBJ whole genome shotgun (WGS) entry which is preliminary data.</text>
</comment>
<protein>
    <submittedName>
        <fullName evidence="2">Non-canonical poly(A) RNA polymerase PAPD5</fullName>
    </submittedName>
</protein>
<feature type="compositionally biased region" description="Basic residues" evidence="1">
    <location>
        <begin position="406"/>
        <end position="418"/>
    </location>
</feature>
<feature type="compositionally biased region" description="Basic and acidic residues" evidence="1">
    <location>
        <begin position="357"/>
        <end position="405"/>
    </location>
</feature>
<sequence length="418" mass="48336">MDAPWSNKETLRTTNKLERLSKEIVDFEKYIAPTQKEQLNRDTLLYSVSQLIESLWPGNVIAPFGSSVTGLQFPSRLIPHAKVPVLMATDDNNVSMDITVQNESPSSDRTVLWIKEYPLLKTLFMVLKQVLSNYRVSSLPTFEPLSAKTAGLASYSLICMIVSYLQLQAPKSHDPSRPEYIAETLLGFLDFYSRFDSSLYAISLIDGGAYLTADYSPIGIDPKEGKLTIIDPDVPGANVARSTLRFDILKLIFARAHSDLRKRLDSSTKGESILSSVLLVKPHYYGEPRSEGTRFKKEEIWIDTGLPSNANEKRSRFRPHAVTHVAAGKRNEERRNASSRDERRYNPYQSRNKSHNNTREDRYEREDRYQRKDSYRRENYHEKESRYQKEYERHARNNHSHLAEHYKKKADRAKRNHF</sequence>
<dbReference type="InParanoid" id="A0A1C7NGQ2"/>
<evidence type="ECO:0000313" key="2">
    <source>
        <dbReference type="EMBL" id="OBZ88215.1"/>
    </source>
</evidence>